<name>A0A1G2HQ78_9BACT</name>
<dbReference type="Pfam" id="PF01040">
    <property type="entry name" value="UbiA"/>
    <property type="match status" value="1"/>
</dbReference>
<evidence type="ECO:0000313" key="7">
    <source>
        <dbReference type="Proteomes" id="UP000177190"/>
    </source>
</evidence>
<protein>
    <recommendedName>
        <fullName evidence="8">Ubiquinone biosynthesis protein UbiA</fullName>
    </recommendedName>
</protein>
<keyword evidence="4 5" id="KW-0472">Membrane</keyword>
<evidence type="ECO:0000313" key="6">
    <source>
        <dbReference type="EMBL" id="OGZ64381.1"/>
    </source>
</evidence>
<comment type="caution">
    <text evidence="6">The sequence shown here is derived from an EMBL/GenBank/DDBJ whole genome shotgun (WGS) entry which is preliminary data.</text>
</comment>
<evidence type="ECO:0008006" key="8">
    <source>
        <dbReference type="Google" id="ProtNLM"/>
    </source>
</evidence>
<gene>
    <name evidence="6" type="ORF">A2812_03160</name>
</gene>
<dbReference type="InterPro" id="IPR000537">
    <property type="entry name" value="UbiA_prenyltransferase"/>
</dbReference>
<feature type="transmembrane region" description="Helical" evidence="5">
    <location>
        <begin position="96"/>
        <end position="129"/>
    </location>
</feature>
<evidence type="ECO:0000256" key="2">
    <source>
        <dbReference type="ARBA" id="ARBA00022692"/>
    </source>
</evidence>
<keyword evidence="2 5" id="KW-0812">Transmembrane</keyword>
<dbReference type="GO" id="GO:0016020">
    <property type="term" value="C:membrane"/>
    <property type="evidence" value="ECO:0007669"/>
    <property type="project" value="UniProtKB-SubCell"/>
</dbReference>
<feature type="transmembrane region" description="Helical" evidence="5">
    <location>
        <begin position="213"/>
        <end position="233"/>
    </location>
</feature>
<reference evidence="6 7" key="1">
    <citation type="journal article" date="2016" name="Nat. Commun.">
        <title>Thousands of microbial genomes shed light on interconnected biogeochemical processes in an aquifer system.</title>
        <authorList>
            <person name="Anantharaman K."/>
            <person name="Brown C.T."/>
            <person name="Hug L.A."/>
            <person name="Sharon I."/>
            <person name="Castelle C.J."/>
            <person name="Probst A.J."/>
            <person name="Thomas B.C."/>
            <person name="Singh A."/>
            <person name="Wilkins M.J."/>
            <person name="Karaoz U."/>
            <person name="Brodie E.L."/>
            <person name="Williams K.H."/>
            <person name="Hubbard S.S."/>
            <person name="Banfield J.F."/>
        </authorList>
    </citation>
    <scope>NUCLEOTIDE SEQUENCE [LARGE SCALE GENOMIC DNA]</scope>
</reference>
<feature type="transmembrane region" description="Helical" evidence="5">
    <location>
        <begin position="43"/>
        <end position="63"/>
    </location>
</feature>
<evidence type="ECO:0000256" key="4">
    <source>
        <dbReference type="ARBA" id="ARBA00023136"/>
    </source>
</evidence>
<dbReference type="Proteomes" id="UP000177190">
    <property type="component" value="Unassembled WGS sequence"/>
</dbReference>
<sequence length="298" mass="34338">MNFLKNLFETIVKFFGMTKILSNVKNIAIVLLAFYFSGTQFNAVSFFLGIVSLSSIFSAVYVYNNISDFYIDKKNNEKKHYSESVEYFGKKNAFTIFFILVVISFLLALFINIYFLTTLIVLFIAGIMYSSPAIRFKEKFLLDFLFGATFTYLLRFISAWFIFSISFPPILPILALISAKTGGYILYKQGDAQFLKSLGVKNTATIIKKKETIIFSIFLWIITFISVFFLFINAKYLNIKILGSLPLKFLILSPFAIPPLAVIYLYTLGALKMSIKNLRILGFIYWLSFIIVFWLFFL</sequence>
<evidence type="ECO:0000256" key="5">
    <source>
        <dbReference type="SAM" id="Phobius"/>
    </source>
</evidence>
<dbReference type="InterPro" id="IPR044878">
    <property type="entry name" value="UbiA_sf"/>
</dbReference>
<dbReference type="EMBL" id="MHOM01000024">
    <property type="protein sequence ID" value="OGZ64381.1"/>
    <property type="molecule type" value="Genomic_DNA"/>
</dbReference>
<organism evidence="6 7">
    <name type="scientific">Candidatus Staskawiczbacteria bacterium RIFCSPHIGHO2_01_FULL_36_16</name>
    <dbReference type="NCBI Taxonomy" id="1802200"/>
    <lineage>
        <taxon>Bacteria</taxon>
        <taxon>Candidatus Staskawicziibacteriota</taxon>
    </lineage>
</organism>
<dbReference type="STRING" id="1802200.A2812_03160"/>
<dbReference type="Gene3D" id="1.10.357.140">
    <property type="entry name" value="UbiA prenyltransferase"/>
    <property type="match status" value="1"/>
</dbReference>
<dbReference type="GO" id="GO:0016765">
    <property type="term" value="F:transferase activity, transferring alkyl or aryl (other than methyl) groups"/>
    <property type="evidence" value="ECO:0007669"/>
    <property type="project" value="InterPro"/>
</dbReference>
<dbReference type="AlphaFoldDB" id="A0A1G2HQ78"/>
<feature type="transmembrane region" description="Helical" evidence="5">
    <location>
        <begin position="245"/>
        <end position="266"/>
    </location>
</feature>
<keyword evidence="3 5" id="KW-1133">Transmembrane helix</keyword>
<feature type="transmembrane region" description="Helical" evidence="5">
    <location>
        <begin position="278"/>
        <end position="297"/>
    </location>
</feature>
<proteinExistence type="predicted"/>
<comment type="subcellular location">
    <subcellularLocation>
        <location evidence="1">Membrane</location>
        <topology evidence="1">Multi-pass membrane protein</topology>
    </subcellularLocation>
</comment>
<accession>A0A1G2HQ78</accession>
<evidence type="ECO:0000256" key="3">
    <source>
        <dbReference type="ARBA" id="ARBA00022989"/>
    </source>
</evidence>
<feature type="transmembrane region" description="Helical" evidence="5">
    <location>
        <begin position="20"/>
        <end position="36"/>
    </location>
</feature>
<evidence type="ECO:0000256" key="1">
    <source>
        <dbReference type="ARBA" id="ARBA00004141"/>
    </source>
</evidence>